<name>A9DBF3_HOEPD</name>
<dbReference type="PANTHER" id="PTHR35458:SF2">
    <property type="entry name" value="SLR0755 PROTEIN"/>
    <property type="match status" value="1"/>
</dbReference>
<dbReference type="HOGENOM" id="CLU_092340_0_0_5"/>
<dbReference type="InterPro" id="IPR047140">
    <property type="entry name" value="LabA"/>
</dbReference>
<dbReference type="Pfam" id="PF01936">
    <property type="entry name" value="NYN"/>
    <property type="match status" value="1"/>
</dbReference>
<evidence type="ECO:0000313" key="4">
    <source>
        <dbReference type="Proteomes" id="UP000004291"/>
    </source>
</evidence>
<feature type="region of interest" description="Disordered" evidence="1">
    <location>
        <begin position="171"/>
        <end position="196"/>
    </location>
</feature>
<gene>
    <name evidence="3" type="ORF">HPDFL43_11921</name>
</gene>
<dbReference type="OrthoDB" id="9794137at2"/>
<dbReference type="AlphaFoldDB" id="A9DBF3"/>
<dbReference type="GO" id="GO:0004540">
    <property type="term" value="F:RNA nuclease activity"/>
    <property type="evidence" value="ECO:0007669"/>
    <property type="project" value="InterPro"/>
</dbReference>
<dbReference type="Gene3D" id="3.40.50.1010">
    <property type="entry name" value="5'-nuclease"/>
    <property type="match status" value="1"/>
</dbReference>
<evidence type="ECO:0000313" key="3">
    <source>
        <dbReference type="EMBL" id="EDQ32506.1"/>
    </source>
</evidence>
<dbReference type="CDD" id="cd10911">
    <property type="entry name" value="PIN_LabA"/>
    <property type="match status" value="1"/>
</dbReference>
<dbReference type="PANTHER" id="PTHR35458">
    <property type="entry name" value="SLR0755 PROTEIN"/>
    <property type="match status" value="1"/>
</dbReference>
<protein>
    <recommendedName>
        <fullName evidence="2">NYN domain-containing protein</fullName>
    </recommendedName>
</protein>
<organism evidence="3 4">
    <name type="scientific">Hoeflea phototrophica (strain DSM 17068 / NCIMB 14078 / DFL-43)</name>
    <dbReference type="NCBI Taxonomy" id="411684"/>
    <lineage>
        <taxon>Bacteria</taxon>
        <taxon>Pseudomonadati</taxon>
        <taxon>Pseudomonadota</taxon>
        <taxon>Alphaproteobacteria</taxon>
        <taxon>Hyphomicrobiales</taxon>
        <taxon>Rhizobiaceae</taxon>
        <taxon>Hoeflea</taxon>
    </lineage>
</organism>
<proteinExistence type="predicted"/>
<feature type="domain" description="NYN" evidence="2">
    <location>
        <begin position="7"/>
        <end position="164"/>
    </location>
</feature>
<dbReference type="STRING" id="411684.HPDFL43_11921"/>
<dbReference type="InterPro" id="IPR021139">
    <property type="entry name" value="NYN"/>
</dbReference>
<dbReference type="RefSeq" id="WP_007198155.1">
    <property type="nucleotide sequence ID" value="NZ_CM002917.1"/>
</dbReference>
<comment type="caution">
    <text evidence="3">The sequence shown here is derived from an EMBL/GenBank/DDBJ whole genome shotgun (WGS) entry which is preliminary data.</text>
</comment>
<dbReference type="eggNOG" id="COG1432">
    <property type="taxonomic scope" value="Bacteria"/>
</dbReference>
<feature type="compositionally biased region" description="Acidic residues" evidence="1">
    <location>
        <begin position="186"/>
        <end position="196"/>
    </location>
</feature>
<dbReference type="EMBL" id="ABIA03000004">
    <property type="protein sequence ID" value="EDQ32506.1"/>
    <property type="molecule type" value="Genomic_DNA"/>
</dbReference>
<dbReference type="Proteomes" id="UP000004291">
    <property type="component" value="Chromosome"/>
</dbReference>
<sequence>MFDPREKIALFIDGANLYAASKSLNFDIDYRKLLKSFQGRGYLLRAYYYTALIEDQEYSSIRPLIDWLDYNGYKVVTKPAKEFTDSMGRRKVKGNMDIELAIDAMEQAEVVDHLVIFSGDGDFTSLVEALQRKGRKVTVVSSLSTQPPMIADDLRRQADYFLDLSTLKSEIGRESSERPQRHAPAVDEDDDDDFDD</sequence>
<evidence type="ECO:0000259" key="2">
    <source>
        <dbReference type="Pfam" id="PF01936"/>
    </source>
</evidence>
<accession>A9DBF3</accession>
<reference evidence="3 4" key="2">
    <citation type="submission" date="2012-06" db="EMBL/GenBank/DDBJ databases">
        <authorList>
            <person name="Fiebig A."/>
        </authorList>
    </citation>
    <scope>NUCLEOTIDE SEQUENCE [LARGE SCALE GENOMIC DNA]</scope>
    <source>
        <strain evidence="3 4">DFL-43</strain>
    </source>
</reference>
<keyword evidence="4" id="KW-1185">Reference proteome</keyword>
<feature type="compositionally biased region" description="Basic and acidic residues" evidence="1">
    <location>
        <begin position="171"/>
        <end position="180"/>
    </location>
</feature>
<reference evidence="3 4" key="1">
    <citation type="submission" date="2007-10" db="EMBL/GenBank/DDBJ databases">
        <authorList>
            <person name="Wagner-Dobler I."/>
            <person name="Ferriera S."/>
            <person name="Johnson J."/>
            <person name="Kravitz S."/>
            <person name="Beeson K."/>
            <person name="Sutton G."/>
            <person name="Rogers Y.-H."/>
            <person name="Friedman R."/>
            <person name="Frazier M."/>
            <person name="Venter J.C."/>
        </authorList>
    </citation>
    <scope>NUCLEOTIDE SEQUENCE [LARGE SCALE GENOMIC DNA]</scope>
    <source>
        <strain evidence="3 4">DFL-43</strain>
    </source>
</reference>
<evidence type="ECO:0000256" key="1">
    <source>
        <dbReference type="SAM" id="MobiDB-lite"/>
    </source>
</evidence>